<protein>
    <submittedName>
        <fullName evidence="5">F-box only protein 34 isoform X1</fullName>
    </submittedName>
</protein>
<dbReference type="InterPro" id="IPR036047">
    <property type="entry name" value="F-box-like_dom_sf"/>
</dbReference>
<organism evidence="4 5">
    <name type="scientific">Clupea harengus</name>
    <name type="common">Atlantic herring</name>
    <dbReference type="NCBI Taxonomy" id="7950"/>
    <lineage>
        <taxon>Eukaryota</taxon>
        <taxon>Metazoa</taxon>
        <taxon>Chordata</taxon>
        <taxon>Craniata</taxon>
        <taxon>Vertebrata</taxon>
        <taxon>Euteleostomi</taxon>
        <taxon>Actinopterygii</taxon>
        <taxon>Neopterygii</taxon>
        <taxon>Teleostei</taxon>
        <taxon>Clupei</taxon>
        <taxon>Clupeiformes</taxon>
        <taxon>Clupeoidei</taxon>
        <taxon>Clupeidae</taxon>
        <taxon>Clupea</taxon>
    </lineage>
</organism>
<reference evidence="5" key="1">
    <citation type="submission" date="2025-08" db="UniProtKB">
        <authorList>
            <consortium name="RefSeq"/>
        </authorList>
    </citation>
    <scope>IDENTIFICATION</scope>
</reference>
<feature type="compositionally biased region" description="Basic and acidic residues" evidence="2">
    <location>
        <begin position="531"/>
        <end position="543"/>
    </location>
</feature>
<sequence>MVGNKESLGNISWSLLLSDSVSLTVHCGSFLPRCAGGRSLMPQQCESISYFSPAPYQEPRKPASKAQLDWRLASMHLKPYPSLHKKESIVEGPRSLRVDQQGVLRPEWGVHQSCPLVASSGSGSANRCPFGVLSTNTLHCSSSSANTTNTTNLSSAWAARKGKGNPPVPAKVTITSSLFLLASPLGLENEASLRIYQSEDGDGPLDIWAVIKPGNTKEKIAIFAGRQRGRLSDGGGLGEAAPVGEGGPQDPRLMCLMKSKGCWVEEDCSLAKRRRLGKMDKMKGTETLSETQAPSAGDSEDGMLRVEGEEGARIVSVGEMVAILEQMANGDQHMDSKPVSLRSSSTISLPKSPVPLSEPKALESVEGQEESESVRVLDMVARLESECLKRQSSRESGELSRNNSLRRNVARVLLAGSEPYQGPTQPESPTDCQVEDQHLAECLSVKGNNQPKSQPESLTSPTPSEPLVVVEKVAEAQLVQVEYRVTDASKDPEQGFEDARPPGPEFSGTVEVEEPMPGMLFFRQSPPPPPSERRTPQHTETTTHPKICITVEATISPLPWDCTKSGGLSGISTKAPQLPALAERAQTLHEGADDKGGERVAGGEGAGCHDDDDDEEECDGTGREAVTFPLRRQVSHEFLEMRFKIQQLLEPQPYLAVLPHHVLVQIFSLLPTQALAALKCTCRYFKSIIECYDVRPTDSRWVSEPRYRDDPCKQCKKHYRRGDVSLCRWHHKPYCQAMPYGPGYWMCCRGGHKDTLGCNVGLHDNRWVPTFHRMNMPIYKSREGEEEA</sequence>
<dbReference type="Pfam" id="PF12937">
    <property type="entry name" value="F-box-like"/>
    <property type="match status" value="1"/>
</dbReference>
<gene>
    <name evidence="5" type="primary">fbxo34</name>
</gene>
<dbReference type="PANTHER" id="PTHR16271">
    <property type="entry name" value="F-BOX ONLY PROTEIN 34/46 FAMILY MEMBER"/>
    <property type="match status" value="1"/>
</dbReference>
<feature type="compositionally biased region" description="Low complexity" evidence="2">
    <location>
        <begin position="453"/>
        <end position="465"/>
    </location>
</feature>
<feature type="compositionally biased region" description="Acidic residues" evidence="2">
    <location>
        <begin position="610"/>
        <end position="619"/>
    </location>
</feature>
<dbReference type="InterPro" id="IPR039594">
    <property type="entry name" value="FBXO34/46"/>
</dbReference>
<feature type="region of interest" description="Disordered" evidence="2">
    <location>
        <begin position="446"/>
        <end position="465"/>
    </location>
</feature>
<feature type="compositionally biased region" description="Basic and acidic residues" evidence="2">
    <location>
        <begin position="489"/>
        <end position="500"/>
    </location>
</feature>
<keyword evidence="4" id="KW-1185">Reference proteome</keyword>
<dbReference type="PANTHER" id="PTHR16271:SF11">
    <property type="entry name" value="F-BOX ONLY PROTEIN 34"/>
    <property type="match status" value="1"/>
</dbReference>
<accession>A0A6P8G9F7</accession>
<feature type="domain" description="F-box" evidence="3">
    <location>
        <begin position="652"/>
        <end position="704"/>
    </location>
</feature>
<dbReference type="CTD" id="55030"/>
<evidence type="ECO:0000313" key="4">
    <source>
        <dbReference type="Proteomes" id="UP000515152"/>
    </source>
</evidence>
<evidence type="ECO:0000313" key="5">
    <source>
        <dbReference type="RefSeq" id="XP_031436003.1"/>
    </source>
</evidence>
<dbReference type="RefSeq" id="XP_031436003.1">
    <property type="nucleotide sequence ID" value="XM_031580143.2"/>
</dbReference>
<dbReference type="InterPro" id="IPR001810">
    <property type="entry name" value="F-box_dom"/>
</dbReference>
<evidence type="ECO:0000256" key="2">
    <source>
        <dbReference type="SAM" id="MobiDB-lite"/>
    </source>
</evidence>
<dbReference type="OrthoDB" id="10052741at2759"/>
<keyword evidence="1" id="KW-0833">Ubl conjugation pathway</keyword>
<proteinExistence type="predicted"/>
<feature type="region of interest" description="Disordered" evidence="2">
    <location>
        <begin position="330"/>
        <end position="372"/>
    </location>
</feature>
<feature type="region of interest" description="Disordered" evidence="2">
    <location>
        <begin position="593"/>
        <end position="620"/>
    </location>
</feature>
<dbReference type="Gene3D" id="1.20.1280.50">
    <property type="match status" value="1"/>
</dbReference>
<dbReference type="SUPFAM" id="SSF81383">
    <property type="entry name" value="F-box domain"/>
    <property type="match status" value="1"/>
</dbReference>
<evidence type="ECO:0000259" key="3">
    <source>
        <dbReference type="PROSITE" id="PS50181"/>
    </source>
</evidence>
<dbReference type="Proteomes" id="UP000515152">
    <property type="component" value="Chromosome 14"/>
</dbReference>
<evidence type="ECO:0000256" key="1">
    <source>
        <dbReference type="ARBA" id="ARBA00022786"/>
    </source>
</evidence>
<dbReference type="GeneID" id="105899686"/>
<dbReference type="PROSITE" id="PS50181">
    <property type="entry name" value="FBOX"/>
    <property type="match status" value="1"/>
</dbReference>
<feature type="region of interest" description="Disordered" evidence="2">
    <location>
        <begin position="489"/>
        <end position="543"/>
    </location>
</feature>
<name>A0A6P8G9F7_CLUHA</name>
<feature type="region of interest" description="Disordered" evidence="2">
    <location>
        <begin position="279"/>
        <end position="302"/>
    </location>
</feature>
<dbReference type="AlphaFoldDB" id="A0A6P8G9F7"/>